<feature type="compositionally biased region" description="Low complexity" evidence="1">
    <location>
        <begin position="25"/>
        <end position="35"/>
    </location>
</feature>
<organism evidence="3 4">
    <name type="scientific">Cymbomonas tetramitiformis</name>
    <dbReference type="NCBI Taxonomy" id="36881"/>
    <lineage>
        <taxon>Eukaryota</taxon>
        <taxon>Viridiplantae</taxon>
        <taxon>Chlorophyta</taxon>
        <taxon>Pyramimonadophyceae</taxon>
        <taxon>Pyramimonadales</taxon>
        <taxon>Pyramimonadaceae</taxon>
        <taxon>Cymbomonas</taxon>
    </lineage>
</organism>
<feature type="region of interest" description="Disordered" evidence="1">
    <location>
        <begin position="25"/>
        <end position="76"/>
    </location>
</feature>
<dbReference type="Proteomes" id="UP001190700">
    <property type="component" value="Unassembled WGS sequence"/>
</dbReference>
<reference evidence="3 4" key="1">
    <citation type="journal article" date="2015" name="Genome Biol. Evol.">
        <title>Comparative Genomics of a Bacterivorous Green Alga Reveals Evolutionary Causalities and Consequences of Phago-Mixotrophic Mode of Nutrition.</title>
        <authorList>
            <person name="Burns J.A."/>
            <person name="Paasch A."/>
            <person name="Narechania A."/>
            <person name="Kim E."/>
        </authorList>
    </citation>
    <scope>NUCLEOTIDE SEQUENCE [LARGE SCALE GENOMIC DNA]</scope>
    <source>
        <strain evidence="3 4">PLY_AMNH</strain>
    </source>
</reference>
<gene>
    <name evidence="3" type="ORF">CYMTET_24233</name>
</gene>
<evidence type="ECO:0000313" key="4">
    <source>
        <dbReference type="Proteomes" id="UP001190700"/>
    </source>
</evidence>
<keyword evidence="4" id="KW-1185">Reference proteome</keyword>
<sequence>MIGRDGGAPHLVGDIDLAAIGPAVAASTGGSASGSPPAPGALKPDVGEVAGLGASGAGEDRSNLPGTAVTGPSAGRYTGMDHHPFVTISPWSPGERISSKCLGRLIPVCRARSSKSTSTSVGRREGGEEGGEGRGGGGGGGGEGGGWAKARRVDPVDVVDLKLLQLPGGGAEGVDDVVSPNESLAAIAGGILRLAHVLGGAGEEGAASVFQLTLGGAAAHESQVGLGGQDPWEAAEGEGAGGIPPCQWGEEKPEAVREENYGGEGGGGMAEEERGGVQYGGEGGGEEGRGRNYSTKLVKVEGLLSLRLALLLVLLLMVLRGVTLLKVLLLRWRLLLKGMRRVLMRHPGGGEEGGVL</sequence>
<protein>
    <submittedName>
        <fullName evidence="3">Uncharacterized protein</fullName>
    </submittedName>
</protein>
<feature type="compositionally biased region" description="Gly residues" evidence="1">
    <location>
        <begin position="133"/>
        <end position="147"/>
    </location>
</feature>
<keyword evidence="2" id="KW-1133">Transmembrane helix</keyword>
<evidence type="ECO:0000256" key="2">
    <source>
        <dbReference type="SAM" id="Phobius"/>
    </source>
</evidence>
<feature type="region of interest" description="Disordered" evidence="1">
    <location>
        <begin position="113"/>
        <end position="149"/>
    </location>
</feature>
<feature type="region of interest" description="Disordered" evidence="1">
    <location>
        <begin position="258"/>
        <end position="291"/>
    </location>
</feature>
<dbReference type="AlphaFoldDB" id="A0AAE0L0F7"/>
<proteinExistence type="predicted"/>
<dbReference type="EMBL" id="LGRX02012561">
    <property type="protein sequence ID" value="KAK3267199.1"/>
    <property type="molecule type" value="Genomic_DNA"/>
</dbReference>
<keyword evidence="2" id="KW-0472">Membrane</keyword>
<accession>A0AAE0L0F7</accession>
<feature type="transmembrane region" description="Helical" evidence="2">
    <location>
        <begin position="308"/>
        <end position="330"/>
    </location>
</feature>
<evidence type="ECO:0000256" key="1">
    <source>
        <dbReference type="SAM" id="MobiDB-lite"/>
    </source>
</evidence>
<comment type="caution">
    <text evidence="3">The sequence shown here is derived from an EMBL/GenBank/DDBJ whole genome shotgun (WGS) entry which is preliminary data.</text>
</comment>
<name>A0AAE0L0F7_9CHLO</name>
<evidence type="ECO:0000313" key="3">
    <source>
        <dbReference type="EMBL" id="KAK3267199.1"/>
    </source>
</evidence>
<keyword evidence="2" id="KW-0812">Transmembrane</keyword>